<dbReference type="EMBL" id="LFML01000126">
    <property type="protein sequence ID" value="KMO94470.1"/>
    <property type="molecule type" value="Genomic_DNA"/>
</dbReference>
<dbReference type="PATRIC" id="fig|66430.4.peg.1218"/>
<organism evidence="1 2">
    <name type="scientific">Streptomyces roseus</name>
    <dbReference type="NCBI Taxonomy" id="66430"/>
    <lineage>
        <taxon>Bacteria</taxon>
        <taxon>Bacillati</taxon>
        <taxon>Actinomycetota</taxon>
        <taxon>Actinomycetes</taxon>
        <taxon>Kitasatosporales</taxon>
        <taxon>Streptomycetaceae</taxon>
        <taxon>Streptomyces</taxon>
    </lineage>
</organism>
<evidence type="ECO:0000313" key="2">
    <source>
        <dbReference type="Proteomes" id="UP000035932"/>
    </source>
</evidence>
<keyword evidence="2" id="KW-1185">Reference proteome</keyword>
<comment type="caution">
    <text evidence="1">The sequence shown here is derived from an EMBL/GenBank/DDBJ whole genome shotgun (WGS) entry which is preliminary data.</text>
</comment>
<gene>
    <name evidence="1" type="ORF">ACS04_27930</name>
</gene>
<dbReference type="Proteomes" id="UP000035932">
    <property type="component" value="Unassembled WGS sequence"/>
</dbReference>
<reference evidence="1 2" key="1">
    <citation type="submission" date="2015-06" db="EMBL/GenBank/DDBJ databases">
        <title>Recapitulation of the evolution of biosynthetic gene clusters reveals hidden chemical diversity on bacterial genomes.</title>
        <authorList>
            <person name="Cruz-Morales P."/>
            <person name="Martinez-Guerrero C."/>
            <person name="Morales-Escalante M.A."/>
            <person name="Yanez-Guerra L.A."/>
            <person name="Kopp J.F."/>
            <person name="Feldmann J."/>
            <person name="Ramos-Aboites H.E."/>
            <person name="Barona-Gomez F."/>
        </authorList>
    </citation>
    <scope>NUCLEOTIDE SEQUENCE [LARGE SCALE GENOMIC DNA]</scope>
    <source>
        <strain evidence="1 2">ATCC 31245</strain>
    </source>
</reference>
<dbReference type="AlphaFoldDB" id="A0A0J6XET8"/>
<proteinExistence type="predicted"/>
<sequence>MIHASLVCRGCSGTLYAVSTNGGGAESLPTWKVDHDHSPASCPLRPLLPLEGTAAHIRELPDAGHVLTGSA</sequence>
<evidence type="ECO:0000313" key="1">
    <source>
        <dbReference type="EMBL" id="KMO94470.1"/>
    </source>
</evidence>
<name>A0A0J6XET8_9ACTN</name>
<dbReference type="RefSeq" id="WP_048479579.1">
    <property type="nucleotide sequence ID" value="NZ_JBIRUD010000001.1"/>
</dbReference>
<dbReference type="OrthoDB" id="4251994at2"/>
<protein>
    <submittedName>
        <fullName evidence="1">Uncharacterized protein</fullName>
    </submittedName>
</protein>
<accession>A0A0J6XET8</accession>